<comment type="caution">
    <text evidence="3">The sequence shown here is derived from an EMBL/GenBank/DDBJ whole genome shotgun (WGS) entry which is preliminary data.</text>
</comment>
<name>A0A9P4LD15_9PLEO</name>
<feature type="compositionally biased region" description="Low complexity" evidence="1">
    <location>
        <begin position="351"/>
        <end position="368"/>
    </location>
</feature>
<feature type="region of interest" description="Disordered" evidence="1">
    <location>
        <begin position="689"/>
        <end position="736"/>
    </location>
</feature>
<protein>
    <submittedName>
        <fullName evidence="3">Uncharacterized protein</fullName>
    </submittedName>
</protein>
<dbReference type="InterPro" id="IPR037847">
    <property type="entry name" value="GRAMDC4"/>
</dbReference>
<keyword evidence="2" id="KW-0472">Membrane</keyword>
<gene>
    <name evidence="3" type="ORF">K460DRAFT_303543</name>
</gene>
<feature type="compositionally biased region" description="Basic residues" evidence="1">
    <location>
        <begin position="689"/>
        <end position="705"/>
    </location>
</feature>
<feature type="compositionally biased region" description="Low complexity" evidence="1">
    <location>
        <begin position="532"/>
        <end position="544"/>
    </location>
</feature>
<feature type="region of interest" description="Disordered" evidence="1">
    <location>
        <begin position="348"/>
        <end position="477"/>
    </location>
</feature>
<feature type="region of interest" description="Disordered" evidence="1">
    <location>
        <begin position="1"/>
        <end position="60"/>
    </location>
</feature>
<evidence type="ECO:0000313" key="4">
    <source>
        <dbReference type="Proteomes" id="UP000800039"/>
    </source>
</evidence>
<dbReference type="PANTHER" id="PTHR37402">
    <property type="entry name" value="GRAM DOMAIN-CONTAINING PROTEIN 4"/>
    <property type="match status" value="1"/>
</dbReference>
<feature type="region of interest" description="Disordered" evidence="1">
    <location>
        <begin position="873"/>
        <end position="903"/>
    </location>
</feature>
<accession>A0A9P4LD15</accession>
<dbReference type="EMBL" id="ML976614">
    <property type="protein sequence ID" value="KAF1851376.1"/>
    <property type="molecule type" value="Genomic_DNA"/>
</dbReference>
<feature type="transmembrane region" description="Helical" evidence="2">
    <location>
        <begin position="1228"/>
        <end position="1247"/>
    </location>
</feature>
<dbReference type="PANTHER" id="PTHR37402:SF1">
    <property type="entry name" value="GRAM DOMAIN-CONTAINING PROTEIN 4"/>
    <property type="match status" value="1"/>
</dbReference>
<dbReference type="Proteomes" id="UP000800039">
    <property type="component" value="Unassembled WGS sequence"/>
</dbReference>
<feature type="compositionally biased region" description="Polar residues" evidence="1">
    <location>
        <begin position="570"/>
        <end position="580"/>
    </location>
</feature>
<feature type="compositionally biased region" description="Acidic residues" evidence="1">
    <location>
        <begin position="605"/>
        <end position="621"/>
    </location>
</feature>
<evidence type="ECO:0000256" key="1">
    <source>
        <dbReference type="SAM" id="MobiDB-lite"/>
    </source>
</evidence>
<sequence>MPGLNPHLPSPPTSSHANVPYTPRSSSIADDSDVEFDPTPIHSPGGPQYDDLPPSYDEAQHQAVTDARNGVAALDPSQLEAHRLTLNEGPNEPEIWEYRVRGEQVEPASEHEQAPEYEGHVNNLNPTVPIQHVERSSDIPVGRVGSRHASSTSVSDSTTALLNRALDFIRHEPDADVQYAPRLTRVIAIPQRGPPVRSRGYEKLQFLRAYAKALHTHSIRPAEFTEFLDGLNTLCTATKTTNDDLLRESSPIEGSSGLVCEYIRGANEAFFAPRGLRVSLQTLSNLLEALNVPTERGQRAGAVASVLDRSSTPTRRAQALYPWIEALETNVPEPSTHALVLRESGDRIRSQIHSQSSSSKTATNNSASDEARGQTYPEPHADPPHSIPEPAEHTDQPFSSWGPGRRGFGGRGCRRGGPWSPFGAPGNGPFGAPGNGPFVRSNRASLSSPGFGLGSPPHYGRGHTHSRSNEPSSSQYANDWAAWGGNLGRFGEEFGKRMGDWGEQFGRRAEAWGQDVGRRAEIWGEEVSAKASGSGTQSQTGPGPADDPPPSYPEGSMGQETGVLRRPSKADTSNTASMQNKSKKKANEMGNDNDDDASLFSSDTSDSDSDSDSDDDDENYPDTEAVFLKRIHSINEQADLSVNKGKKTPEEVATERALAIEKAQDEKTSMDLKIEEKQTKRAIKLSLRRKGRELKKAHRQRKREMRKNYAGKGKGKAKKTKEWRDAKREYREKKRELRKEKLAARKEWREAKYDRKKMTREGSVSEDDLKDARDGMVWVIVENLTMGLEDEFVQVDEMEIGLDRSKINSEGQIQLPELGNSQRHDNGPRQNPSKHVELEQPESRSSTQQIKVSIKQKKHDAGIKIRKTLHLSKASDELETSSSPVLANTAEETSDSRLNKISPIPEKHTMKDLMHNPVDTIKSKVSNQGNHEVAANIAAKEISHGQEVDLLNASTAVEHASTENEKLLATQTLAELMKERQSAYVRWTLDRHVTKIRVLPRDTVVQKPKKAFEKKNIRGGVFMDWRAYGKHLLDYYAHRYGGQYIGYGSDPPTPSKETIMPNVERLIVASSPFQELAMTTRRIYRWDNPSETIKYLLIYFTLWFLNLLLPGILSAIMYFVIERHVHGNSLDDLRQDIQHREDVQKTALSITELIEKEGDEEWTDKLLEGVGPWAMVQLADAANLLESVRNFYEWRKPTRTKAVLGVLGVTIVVTAVIPIWLLVKSATLGIGIAFFGLFPIAVNFPEYRLLVSPSKRFLWNIPTHAEWAIQYIQAEGTRVETSAKPSPSALPIKTDSSSAQAQDYGFYKGHHDKSSGHLVMSTSSVRFVSGHPHTVQFTLPYDQINNIEKVDRIVAKNMPEKMRRDSGKDLKLVDKAGMEWVLKDVDQRDEAFSQIVGFSKSTWQVVW</sequence>
<keyword evidence="4" id="KW-1185">Reference proteome</keyword>
<evidence type="ECO:0000313" key="3">
    <source>
        <dbReference type="EMBL" id="KAF1851376.1"/>
    </source>
</evidence>
<feature type="region of interest" description="Disordered" evidence="1">
    <location>
        <begin position="817"/>
        <end position="861"/>
    </location>
</feature>
<keyword evidence="2" id="KW-1133">Transmembrane helix</keyword>
<proteinExistence type="predicted"/>
<keyword evidence="2" id="KW-0812">Transmembrane</keyword>
<feature type="transmembrane region" description="Helical" evidence="2">
    <location>
        <begin position="1096"/>
        <end position="1121"/>
    </location>
</feature>
<feature type="transmembrane region" description="Helical" evidence="2">
    <location>
        <begin position="1202"/>
        <end position="1222"/>
    </location>
</feature>
<feature type="compositionally biased region" description="Polar residues" evidence="1">
    <location>
        <begin position="13"/>
        <end position="29"/>
    </location>
</feature>
<feature type="compositionally biased region" description="Low complexity" evidence="1">
    <location>
        <begin position="445"/>
        <end position="457"/>
    </location>
</feature>
<organism evidence="3 4">
    <name type="scientific">Cucurbitaria berberidis CBS 394.84</name>
    <dbReference type="NCBI Taxonomy" id="1168544"/>
    <lineage>
        <taxon>Eukaryota</taxon>
        <taxon>Fungi</taxon>
        <taxon>Dikarya</taxon>
        <taxon>Ascomycota</taxon>
        <taxon>Pezizomycotina</taxon>
        <taxon>Dothideomycetes</taxon>
        <taxon>Pleosporomycetidae</taxon>
        <taxon>Pleosporales</taxon>
        <taxon>Pleosporineae</taxon>
        <taxon>Cucurbitariaceae</taxon>
        <taxon>Cucurbitaria</taxon>
    </lineage>
</organism>
<feature type="region of interest" description="Disordered" evidence="1">
    <location>
        <begin position="519"/>
        <end position="625"/>
    </location>
</feature>
<dbReference type="OrthoDB" id="1708389at2759"/>
<feature type="compositionally biased region" description="Basic and acidic residues" evidence="1">
    <location>
        <begin position="720"/>
        <end position="736"/>
    </location>
</feature>
<dbReference type="GO" id="GO:0006915">
    <property type="term" value="P:apoptotic process"/>
    <property type="evidence" value="ECO:0007669"/>
    <property type="project" value="InterPro"/>
</dbReference>
<dbReference type="GeneID" id="63847200"/>
<feature type="region of interest" description="Disordered" evidence="1">
    <location>
        <begin position="748"/>
        <end position="768"/>
    </location>
</feature>
<evidence type="ECO:0000256" key="2">
    <source>
        <dbReference type="SAM" id="Phobius"/>
    </source>
</evidence>
<reference evidence="3" key="1">
    <citation type="submission" date="2020-01" db="EMBL/GenBank/DDBJ databases">
        <authorList>
            <consortium name="DOE Joint Genome Institute"/>
            <person name="Haridas S."/>
            <person name="Albert R."/>
            <person name="Binder M."/>
            <person name="Bloem J."/>
            <person name="Labutti K."/>
            <person name="Salamov A."/>
            <person name="Andreopoulos B."/>
            <person name="Baker S.E."/>
            <person name="Barry K."/>
            <person name="Bills G."/>
            <person name="Bluhm B.H."/>
            <person name="Cannon C."/>
            <person name="Castanera R."/>
            <person name="Culley D.E."/>
            <person name="Daum C."/>
            <person name="Ezra D."/>
            <person name="Gonzalez J.B."/>
            <person name="Henrissat B."/>
            <person name="Kuo A."/>
            <person name="Liang C."/>
            <person name="Lipzen A."/>
            <person name="Lutzoni F."/>
            <person name="Magnuson J."/>
            <person name="Mondo S."/>
            <person name="Nolan M."/>
            <person name="Ohm R."/>
            <person name="Pangilinan J."/>
            <person name="Park H.-J."/>
            <person name="Ramirez L."/>
            <person name="Alfaro M."/>
            <person name="Sun H."/>
            <person name="Tritt A."/>
            <person name="Yoshinaga Y."/>
            <person name="Zwiers L.-H."/>
            <person name="Turgeon B.G."/>
            <person name="Goodwin S.B."/>
            <person name="Spatafora J.W."/>
            <person name="Crous P.W."/>
            <person name="Grigoriev I.V."/>
        </authorList>
    </citation>
    <scope>NUCLEOTIDE SEQUENCE</scope>
    <source>
        <strain evidence="3">CBS 394.84</strain>
    </source>
</reference>
<dbReference type="RefSeq" id="XP_040793939.1">
    <property type="nucleotide sequence ID" value="XM_040929948.1"/>
</dbReference>
<feature type="compositionally biased region" description="Gly residues" evidence="1">
    <location>
        <begin position="425"/>
        <end position="434"/>
    </location>
</feature>